<dbReference type="Proteomes" id="UP000027222">
    <property type="component" value="Unassembled WGS sequence"/>
</dbReference>
<gene>
    <name evidence="1" type="ORF">GALMADRAFT_1050176</name>
</gene>
<organism evidence="1 2">
    <name type="scientific">Galerina marginata (strain CBS 339.88)</name>
    <dbReference type="NCBI Taxonomy" id="685588"/>
    <lineage>
        <taxon>Eukaryota</taxon>
        <taxon>Fungi</taxon>
        <taxon>Dikarya</taxon>
        <taxon>Basidiomycota</taxon>
        <taxon>Agaricomycotina</taxon>
        <taxon>Agaricomycetes</taxon>
        <taxon>Agaricomycetidae</taxon>
        <taxon>Agaricales</taxon>
        <taxon>Agaricineae</taxon>
        <taxon>Strophariaceae</taxon>
        <taxon>Galerina</taxon>
    </lineage>
</organism>
<evidence type="ECO:0000313" key="2">
    <source>
        <dbReference type="Proteomes" id="UP000027222"/>
    </source>
</evidence>
<keyword evidence="2" id="KW-1185">Reference proteome</keyword>
<dbReference type="EMBL" id="KL142409">
    <property type="protein sequence ID" value="KDR68314.1"/>
    <property type="molecule type" value="Genomic_DNA"/>
</dbReference>
<accession>A0A067SKQ7</accession>
<protein>
    <submittedName>
        <fullName evidence="1">Uncharacterized protein</fullName>
    </submittedName>
</protein>
<proteinExistence type="predicted"/>
<name>A0A067SKQ7_GALM3</name>
<sequence>MSSLPFRSRGSGFTALGAGDPHDDDTWKALLEDDSGGSKTDDDTCAWANCARGYGLGFTFKNRASEEGSGKIGMAGAADPGPRLDLEIFHDFSTLVPIYWFLPFRSNCPCYCRFWGFVPRSPCSRPPRVCRRHYILDISSSVHSSMTAAHAPIKRLL</sequence>
<reference evidence="2" key="1">
    <citation type="journal article" date="2014" name="Proc. Natl. Acad. Sci. U.S.A.">
        <title>Extensive sampling of basidiomycete genomes demonstrates inadequacy of the white-rot/brown-rot paradigm for wood decay fungi.</title>
        <authorList>
            <person name="Riley R."/>
            <person name="Salamov A.A."/>
            <person name="Brown D.W."/>
            <person name="Nagy L.G."/>
            <person name="Floudas D."/>
            <person name="Held B.W."/>
            <person name="Levasseur A."/>
            <person name="Lombard V."/>
            <person name="Morin E."/>
            <person name="Otillar R."/>
            <person name="Lindquist E.A."/>
            <person name="Sun H."/>
            <person name="LaButti K.M."/>
            <person name="Schmutz J."/>
            <person name="Jabbour D."/>
            <person name="Luo H."/>
            <person name="Baker S.E."/>
            <person name="Pisabarro A.G."/>
            <person name="Walton J.D."/>
            <person name="Blanchette R.A."/>
            <person name="Henrissat B."/>
            <person name="Martin F."/>
            <person name="Cullen D."/>
            <person name="Hibbett D.S."/>
            <person name="Grigoriev I.V."/>
        </authorList>
    </citation>
    <scope>NUCLEOTIDE SEQUENCE [LARGE SCALE GENOMIC DNA]</scope>
    <source>
        <strain evidence="2">CBS 339.88</strain>
    </source>
</reference>
<dbReference type="HOGENOM" id="CLU_1678024_0_0_1"/>
<dbReference type="AlphaFoldDB" id="A0A067SKQ7"/>
<evidence type="ECO:0000313" key="1">
    <source>
        <dbReference type="EMBL" id="KDR68314.1"/>
    </source>
</evidence>